<evidence type="ECO:0000256" key="1">
    <source>
        <dbReference type="ARBA" id="ARBA00022598"/>
    </source>
</evidence>
<dbReference type="HOGENOM" id="CLU_051096_3_0_5"/>
<protein>
    <recommendedName>
        <fullName evidence="2">BPL/LPL catalytic domain-containing protein</fullName>
    </recommendedName>
</protein>
<dbReference type="SUPFAM" id="SSF55681">
    <property type="entry name" value="Class II aaRS and biotin synthetases"/>
    <property type="match status" value="1"/>
</dbReference>
<sequence length="244" mass="27514">MTYKLFNFEQTDSTNDEVKKLLATDYSQDVLVLTDSQTRGRGRRGRRWYSPPGNLYMSFSKTPPVNPVVLGQISLVVGIAVYRVIKKIMPESAQIALKWPNDILVNKMKLGGILVETEQFPDQSHATCIIGIGINILSAPEMVMFPACCLREFFNDLPGKTQLAQEIMAEFDQCYDIWVNDSFEKLRNEWLLVSYGLGKPVSARAENGFEVYGRFLTLSLDGAVVICDDDGNEYLVRSSEVTYL</sequence>
<dbReference type="PANTHER" id="PTHR12835:SF5">
    <property type="entry name" value="BIOTIN--PROTEIN LIGASE"/>
    <property type="match status" value="1"/>
</dbReference>
<gene>
    <name evidence="3" type="ORF">ID47_06385</name>
</gene>
<dbReference type="KEGG" id="paca:ID47_06385"/>
<dbReference type="PANTHER" id="PTHR12835">
    <property type="entry name" value="BIOTIN PROTEIN LIGASE"/>
    <property type="match status" value="1"/>
</dbReference>
<dbReference type="GO" id="GO:0004077">
    <property type="term" value="F:biotin--[biotin carboxyl-carrier protein] ligase activity"/>
    <property type="evidence" value="ECO:0007669"/>
    <property type="project" value="InterPro"/>
</dbReference>
<evidence type="ECO:0000259" key="2">
    <source>
        <dbReference type="PROSITE" id="PS51733"/>
    </source>
</evidence>
<dbReference type="InterPro" id="IPR004408">
    <property type="entry name" value="Biotin_CoA_COase_ligase"/>
</dbReference>
<dbReference type="eggNOG" id="COG0340">
    <property type="taxonomic scope" value="Bacteria"/>
</dbReference>
<dbReference type="NCBIfam" id="TIGR00121">
    <property type="entry name" value="birA_ligase"/>
    <property type="match status" value="1"/>
</dbReference>
<dbReference type="STRING" id="91604.ID47_06385"/>
<dbReference type="RefSeq" id="WP_038464872.1">
    <property type="nucleotide sequence ID" value="NZ_CP008941.1"/>
</dbReference>
<keyword evidence="4" id="KW-1185">Reference proteome</keyword>
<name>A0A077AXV5_9PROT</name>
<accession>A0A077AXV5</accession>
<dbReference type="PROSITE" id="PS51733">
    <property type="entry name" value="BPL_LPL_CATALYTIC"/>
    <property type="match status" value="1"/>
</dbReference>
<keyword evidence="1" id="KW-0436">Ligase</keyword>
<organism evidence="3 4">
    <name type="scientific">Candidatus Odyssella acanthamoebae</name>
    <dbReference type="NCBI Taxonomy" id="91604"/>
    <lineage>
        <taxon>Bacteria</taxon>
        <taxon>Pseudomonadati</taxon>
        <taxon>Pseudomonadota</taxon>
        <taxon>Alphaproteobacteria</taxon>
        <taxon>Holosporales</taxon>
        <taxon>Candidatus Paracaedibacteraceae</taxon>
        <taxon>Candidatus Odyssella</taxon>
    </lineage>
</organism>
<dbReference type="Gene3D" id="3.30.930.10">
    <property type="entry name" value="Bira Bifunctional Protein, Domain 2"/>
    <property type="match status" value="1"/>
</dbReference>
<feature type="domain" description="BPL/LPL catalytic" evidence="2">
    <location>
        <begin position="1"/>
        <end position="179"/>
    </location>
</feature>
<dbReference type="InterPro" id="IPR045864">
    <property type="entry name" value="aa-tRNA-synth_II/BPL/LPL"/>
</dbReference>
<dbReference type="Pfam" id="PF03099">
    <property type="entry name" value="BPL_LplA_LipB"/>
    <property type="match status" value="1"/>
</dbReference>
<dbReference type="Proteomes" id="UP000028926">
    <property type="component" value="Chromosome"/>
</dbReference>
<evidence type="ECO:0000313" key="3">
    <source>
        <dbReference type="EMBL" id="AIK96448.1"/>
    </source>
</evidence>
<dbReference type="GO" id="GO:0005737">
    <property type="term" value="C:cytoplasm"/>
    <property type="evidence" value="ECO:0007669"/>
    <property type="project" value="TreeGrafter"/>
</dbReference>
<proteinExistence type="predicted"/>
<evidence type="ECO:0000313" key="4">
    <source>
        <dbReference type="Proteomes" id="UP000028926"/>
    </source>
</evidence>
<dbReference type="AlphaFoldDB" id="A0A077AXV5"/>
<dbReference type="InterPro" id="IPR004143">
    <property type="entry name" value="BPL_LPL_catalytic"/>
</dbReference>
<dbReference type="EMBL" id="CP008941">
    <property type="protein sequence ID" value="AIK96448.1"/>
    <property type="molecule type" value="Genomic_DNA"/>
</dbReference>
<reference evidence="3 4" key="1">
    <citation type="submission" date="2014-07" db="EMBL/GenBank/DDBJ databases">
        <title>Comparative genomic insights into amoeba endosymbionts belonging to the families of Holosporaceae and Candidatus Midichloriaceae within Rickettsiales.</title>
        <authorList>
            <person name="Wang Z."/>
            <person name="Wu M."/>
        </authorList>
    </citation>
    <scope>NUCLEOTIDE SEQUENCE [LARGE SCALE GENOMIC DNA]</scope>
    <source>
        <strain evidence="3">PRA3</strain>
    </source>
</reference>
<dbReference type="CDD" id="cd16442">
    <property type="entry name" value="BPL"/>
    <property type="match status" value="1"/>
</dbReference>
<dbReference type="OrthoDB" id="9807064at2"/>